<dbReference type="PRINTS" id="PR00081">
    <property type="entry name" value="GDHRDH"/>
</dbReference>
<dbReference type="InterPro" id="IPR036291">
    <property type="entry name" value="NAD(P)-bd_dom_sf"/>
</dbReference>
<reference evidence="2" key="1">
    <citation type="journal article" date="2021" name="Nat. Commun.">
        <title>Genetic determinants of endophytism in the Arabidopsis root mycobiome.</title>
        <authorList>
            <person name="Mesny F."/>
            <person name="Miyauchi S."/>
            <person name="Thiergart T."/>
            <person name="Pickel B."/>
            <person name="Atanasova L."/>
            <person name="Karlsson M."/>
            <person name="Huettel B."/>
            <person name="Barry K.W."/>
            <person name="Haridas S."/>
            <person name="Chen C."/>
            <person name="Bauer D."/>
            <person name="Andreopoulos W."/>
            <person name="Pangilinan J."/>
            <person name="LaButti K."/>
            <person name="Riley R."/>
            <person name="Lipzen A."/>
            <person name="Clum A."/>
            <person name="Drula E."/>
            <person name="Henrissat B."/>
            <person name="Kohler A."/>
            <person name="Grigoriev I.V."/>
            <person name="Martin F.M."/>
            <person name="Hacquard S."/>
        </authorList>
    </citation>
    <scope>NUCLEOTIDE SEQUENCE</scope>
    <source>
        <strain evidence="2">MPI-CAGE-CH-0243</strain>
    </source>
</reference>
<dbReference type="PANTHER" id="PTHR43157">
    <property type="entry name" value="PHOSPHATIDYLINOSITOL-GLYCAN BIOSYNTHESIS CLASS F PROTEIN-RELATED"/>
    <property type="match status" value="1"/>
</dbReference>
<evidence type="ECO:0000313" key="2">
    <source>
        <dbReference type="EMBL" id="KAH7130558.1"/>
    </source>
</evidence>
<dbReference type="OrthoDB" id="542013at2759"/>
<dbReference type="Proteomes" id="UP000700596">
    <property type="component" value="Unassembled WGS sequence"/>
</dbReference>
<dbReference type="GO" id="GO:0016491">
    <property type="term" value="F:oxidoreductase activity"/>
    <property type="evidence" value="ECO:0007669"/>
    <property type="project" value="UniProtKB-KW"/>
</dbReference>
<keyword evidence="1" id="KW-0560">Oxidoreductase</keyword>
<dbReference type="PANTHER" id="PTHR43157:SF31">
    <property type="entry name" value="PHOSPHATIDYLINOSITOL-GLYCAN BIOSYNTHESIS CLASS F PROTEIN"/>
    <property type="match status" value="1"/>
</dbReference>
<dbReference type="EMBL" id="JAGMWT010000004">
    <property type="protein sequence ID" value="KAH7130558.1"/>
    <property type="molecule type" value="Genomic_DNA"/>
</dbReference>
<dbReference type="Gene3D" id="3.40.50.720">
    <property type="entry name" value="NAD(P)-binding Rossmann-like Domain"/>
    <property type="match status" value="1"/>
</dbReference>
<name>A0A9P9E3V8_9PLEO</name>
<organism evidence="2 3">
    <name type="scientific">Dendryphion nanum</name>
    <dbReference type="NCBI Taxonomy" id="256645"/>
    <lineage>
        <taxon>Eukaryota</taxon>
        <taxon>Fungi</taxon>
        <taxon>Dikarya</taxon>
        <taxon>Ascomycota</taxon>
        <taxon>Pezizomycotina</taxon>
        <taxon>Dothideomycetes</taxon>
        <taxon>Pleosporomycetidae</taxon>
        <taxon>Pleosporales</taxon>
        <taxon>Torulaceae</taxon>
        <taxon>Dendryphion</taxon>
    </lineage>
</organism>
<sequence>MLIPEFIYHQLLTTPPLPKSSFAGETIILTGGNRGLGFEAAKHIIRLGVSKLIIAVRSVTAGEEARTKLLKDNANAHIEIWELDLGKYESVKAFAQRAQTLSRLDAVLNNAAIAKYNAFEITEDNETNVTINFVSTFLLIVLLLPKLRESAEKFNINPRVSIVGSEGMNWVAFTERKSKDGEIFKSLNTNSKTTNMQDRYFLTKLLVMLCVRELVTRMENSRNNGSTVQRIIINVPAPGYCATDLAHELKGSVAVRIFEKVMARAPEPGSRCLVDGIGRGKESHGQYLSESKIKPTGKFIRSEEGKEVGGRLWDELVVKLENIQPGISTNI</sequence>
<keyword evidence="3" id="KW-1185">Reference proteome</keyword>
<evidence type="ECO:0000313" key="3">
    <source>
        <dbReference type="Proteomes" id="UP000700596"/>
    </source>
</evidence>
<proteinExistence type="predicted"/>
<accession>A0A9P9E3V8</accession>
<evidence type="ECO:0000256" key="1">
    <source>
        <dbReference type="ARBA" id="ARBA00023002"/>
    </source>
</evidence>
<dbReference type="AlphaFoldDB" id="A0A9P9E3V8"/>
<dbReference type="SUPFAM" id="SSF51735">
    <property type="entry name" value="NAD(P)-binding Rossmann-fold domains"/>
    <property type="match status" value="1"/>
</dbReference>
<comment type="caution">
    <text evidence="2">The sequence shown here is derived from an EMBL/GenBank/DDBJ whole genome shotgun (WGS) entry which is preliminary data.</text>
</comment>
<protein>
    <submittedName>
        <fullName evidence="2">NAD(P)-binding protein</fullName>
    </submittedName>
</protein>
<gene>
    <name evidence="2" type="ORF">B0J11DRAFT_548855</name>
</gene>
<dbReference type="InterPro" id="IPR002347">
    <property type="entry name" value="SDR_fam"/>
</dbReference>
<dbReference type="Pfam" id="PF00106">
    <property type="entry name" value="adh_short"/>
    <property type="match status" value="1"/>
</dbReference>